<accession>A0ABW3N2Q9</accession>
<name>A0ABW3N2Q9_9FLAO</name>
<organism evidence="1 2">
    <name type="scientific">Winogradskyella litorisediminis</name>
    <dbReference type="NCBI Taxonomy" id="1156618"/>
    <lineage>
        <taxon>Bacteria</taxon>
        <taxon>Pseudomonadati</taxon>
        <taxon>Bacteroidota</taxon>
        <taxon>Flavobacteriia</taxon>
        <taxon>Flavobacteriales</taxon>
        <taxon>Flavobacteriaceae</taxon>
        <taxon>Winogradskyella</taxon>
    </lineage>
</organism>
<dbReference type="EMBL" id="JBHTJL010000003">
    <property type="protein sequence ID" value="MFD1061932.1"/>
    <property type="molecule type" value="Genomic_DNA"/>
</dbReference>
<reference evidence="2" key="1">
    <citation type="journal article" date="2019" name="Int. J. Syst. Evol. Microbiol.">
        <title>The Global Catalogue of Microorganisms (GCM) 10K type strain sequencing project: providing services to taxonomists for standard genome sequencing and annotation.</title>
        <authorList>
            <consortium name="The Broad Institute Genomics Platform"/>
            <consortium name="The Broad Institute Genome Sequencing Center for Infectious Disease"/>
            <person name="Wu L."/>
            <person name="Ma J."/>
        </authorList>
    </citation>
    <scope>NUCLEOTIDE SEQUENCE [LARGE SCALE GENOMIC DNA]</scope>
    <source>
        <strain evidence="2">CCUG 62215</strain>
    </source>
</reference>
<dbReference type="Proteomes" id="UP001597013">
    <property type="component" value="Unassembled WGS sequence"/>
</dbReference>
<evidence type="ECO:0000313" key="2">
    <source>
        <dbReference type="Proteomes" id="UP001597013"/>
    </source>
</evidence>
<gene>
    <name evidence="1" type="ORF">ACFQ1Q_01640</name>
</gene>
<evidence type="ECO:0000313" key="1">
    <source>
        <dbReference type="EMBL" id="MFD1061932.1"/>
    </source>
</evidence>
<evidence type="ECO:0008006" key="3">
    <source>
        <dbReference type="Google" id="ProtNLM"/>
    </source>
</evidence>
<sequence>MKKILLIILAFTVQVSLTNCQNKTIETKTYEVTPEFAKSINKPEVHFKVEIPTSLNFDKPQPGKKTSSYGMIQKKNDKNEIIEMCSFGYIDIKGQTDFEDTAKSFLGQVKDMLEGAGYKMEESKIGYIKLDNNDHLALTAIASMDEGLFDEFVGRYYFNAVIRPNPNPKASTQIMFFMSARDDQNINEYKDFIEKLDISTVWETFKYL</sequence>
<proteinExistence type="predicted"/>
<dbReference type="RefSeq" id="WP_386127302.1">
    <property type="nucleotide sequence ID" value="NZ_JBHTJL010000003.1"/>
</dbReference>
<comment type="caution">
    <text evidence="1">The sequence shown here is derived from an EMBL/GenBank/DDBJ whole genome shotgun (WGS) entry which is preliminary data.</text>
</comment>
<keyword evidence="2" id="KW-1185">Reference proteome</keyword>
<protein>
    <recommendedName>
        <fullName evidence="3">Lipoprotein</fullName>
    </recommendedName>
</protein>